<dbReference type="EMBL" id="CP115536">
    <property type="protein sequence ID" value="WBY59284.1"/>
    <property type="molecule type" value="Genomic_DNA"/>
</dbReference>
<reference evidence="4" key="1">
    <citation type="submission" date="2023-01" db="EMBL/GenBank/DDBJ databases">
        <title>Long-Read Genome Assembly and Gene Model Annotations for the Rodent Malaria Parasite Plasmodium yoelii 17XNL.</title>
        <authorList>
            <person name="Mitchell G.J."/>
            <person name="Sebastian A."/>
            <person name="Albert I."/>
            <person name="Lindner S.E."/>
        </authorList>
    </citation>
    <scope>NUCLEOTIDE SEQUENCE</scope>
    <source>
        <strain evidence="4">17XNL clone 1.1</strain>
    </source>
</reference>
<dbReference type="PROSITE" id="PS50054">
    <property type="entry name" value="TYR_PHOSPHATASE_DUAL"/>
    <property type="match status" value="1"/>
</dbReference>
<dbReference type="InterPro" id="IPR000387">
    <property type="entry name" value="Tyr_Pase_dom"/>
</dbReference>
<evidence type="ECO:0000313" key="4">
    <source>
        <dbReference type="EMBL" id="WBY59284.1"/>
    </source>
</evidence>
<accession>A0AAE9WZ91</accession>
<dbReference type="SUPFAM" id="SSF52799">
    <property type="entry name" value="(Phosphotyrosine protein) phosphatases II"/>
    <property type="match status" value="1"/>
</dbReference>
<evidence type="ECO:0000313" key="5">
    <source>
        <dbReference type="Proteomes" id="UP001054126"/>
    </source>
</evidence>
<dbReference type="PANTHER" id="PTHR46381:SF2">
    <property type="entry name" value="MAP KINASE PHOSPHATASE"/>
    <property type="match status" value="1"/>
</dbReference>
<dbReference type="PANTHER" id="PTHR46381">
    <property type="entry name" value="MKPA PROTEIN"/>
    <property type="match status" value="1"/>
</dbReference>
<dbReference type="AlphaFoldDB" id="A0AAE9WZ91"/>
<gene>
    <name evidence="4" type="ORF">Py17XNL_001205129</name>
</gene>
<feature type="domain" description="Tyrosine specific protein phosphatases" evidence="3">
    <location>
        <begin position="205"/>
        <end position="258"/>
    </location>
</feature>
<dbReference type="PROSITE" id="PS50056">
    <property type="entry name" value="TYR_PHOSPHATASE_2"/>
    <property type="match status" value="1"/>
</dbReference>
<proteinExistence type="predicted"/>
<sequence>MEDSKETRQEEKKKKKKKDKKNNTKENKIILNYKNFENENCLSSCSSSNNIINSEEGIKNKNKKSEEKKIMVNLGVPINSEKRENEKTNLNINLKKLNMKRLRNARNKKGLQSGRSTGSTNSKRKDGKIKSAINKCNEIYKNRIYVSDYIYVLDKLNIEKNKITHIINAAGYECKNIFEDMYQYKTYYLNDDMYDDIYFVLLDSCYFIKNVLKENQDNKILIHCNKGISRSIIIIIFFIMTELNIDYLNAFKMVKKKRKLANPNMNLITQLLNLFNQKKEITTFIHYPINNSMLNQDKKENEENYEIYYNFNMFRIDAINGNITPTYIKRITNKTNTNTIIILDKRFNYILTINFKEYFLLLFQEAFEQKYISLYDHFVFISNYFFNPISENTNKSIIRKNILEFLQNYIINVKVFDTVSELDQHYLNLQTFLNPQP</sequence>
<dbReference type="SMART" id="SM00195">
    <property type="entry name" value="DSPc"/>
    <property type="match status" value="1"/>
</dbReference>
<evidence type="ECO:0000259" key="3">
    <source>
        <dbReference type="PROSITE" id="PS50056"/>
    </source>
</evidence>
<feature type="compositionally biased region" description="Basic and acidic residues" evidence="1">
    <location>
        <begin position="1"/>
        <end position="12"/>
    </location>
</feature>
<name>A0AAE9WZ91_PLAYO</name>
<dbReference type="Proteomes" id="UP001054126">
    <property type="component" value="Chromosome 12"/>
</dbReference>
<organism evidence="4 5">
    <name type="scientific">Plasmodium yoelii yoelii</name>
    <dbReference type="NCBI Taxonomy" id="73239"/>
    <lineage>
        <taxon>Eukaryota</taxon>
        <taxon>Sar</taxon>
        <taxon>Alveolata</taxon>
        <taxon>Apicomplexa</taxon>
        <taxon>Aconoidasida</taxon>
        <taxon>Haemosporida</taxon>
        <taxon>Plasmodiidae</taxon>
        <taxon>Plasmodium</taxon>
        <taxon>Plasmodium (Vinckeia)</taxon>
    </lineage>
</organism>
<dbReference type="InterPro" id="IPR020422">
    <property type="entry name" value="TYR_PHOSPHATASE_DUAL_dom"/>
</dbReference>
<feature type="domain" description="Tyrosine-protein phosphatase" evidence="2">
    <location>
        <begin position="135"/>
        <end position="280"/>
    </location>
</feature>
<dbReference type="CDD" id="cd14498">
    <property type="entry name" value="DSP"/>
    <property type="match status" value="1"/>
</dbReference>
<evidence type="ECO:0000259" key="2">
    <source>
        <dbReference type="PROSITE" id="PS50054"/>
    </source>
</evidence>
<feature type="region of interest" description="Disordered" evidence="1">
    <location>
        <begin position="1"/>
        <end position="27"/>
    </location>
</feature>
<dbReference type="InterPro" id="IPR029021">
    <property type="entry name" value="Prot-tyrosine_phosphatase-like"/>
</dbReference>
<dbReference type="Gene3D" id="3.90.190.10">
    <property type="entry name" value="Protein tyrosine phosphatase superfamily"/>
    <property type="match status" value="1"/>
</dbReference>
<evidence type="ECO:0000256" key="1">
    <source>
        <dbReference type="SAM" id="MobiDB-lite"/>
    </source>
</evidence>
<protein>
    <submittedName>
        <fullName evidence="4">Protein tyrosine phosphatase</fullName>
    </submittedName>
</protein>
<dbReference type="InterPro" id="IPR000340">
    <property type="entry name" value="Dual-sp_phosphatase_cat-dom"/>
</dbReference>
<feature type="region of interest" description="Disordered" evidence="1">
    <location>
        <begin position="105"/>
        <end position="126"/>
    </location>
</feature>
<dbReference type="Pfam" id="PF00782">
    <property type="entry name" value="DSPc"/>
    <property type="match status" value="1"/>
</dbReference>